<dbReference type="InterPro" id="IPR003141">
    <property type="entry name" value="Pol/His_phosphatase_N"/>
</dbReference>
<dbReference type="CDD" id="cd07432">
    <property type="entry name" value="PHP_HisPPase"/>
    <property type="match status" value="1"/>
</dbReference>
<keyword evidence="3" id="KW-1185">Reference proteome</keyword>
<dbReference type="Gene3D" id="3.20.20.140">
    <property type="entry name" value="Metal-dependent hydrolases"/>
    <property type="match status" value="1"/>
</dbReference>
<evidence type="ECO:0000259" key="1">
    <source>
        <dbReference type="SMART" id="SM00481"/>
    </source>
</evidence>
<comment type="caution">
    <text evidence="2">The sequence shown here is derived from an EMBL/GenBank/DDBJ whole genome shotgun (WGS) entry which is preliminary data.</text>
</comment>
<reference evidence="2 3" key="1">
    <citation type="submission" date="2018-07" db="EMBL/GenBank/DDBJ databases">
        <title>Genomic Encyclopedia of Type Strains, Phase III (KMG-III): the genomes of soil and plant-associated and newly described type strains.</title>
        <authorList>
            <person name="Whitman W."/>
        </authorList>
    </citation>
    <scope>NUCLEOTIDE SEQUENCE [LARGE SCALE GENOMIC DNA]</scope>
    <source>
        <strain evidence="2 3">CECT 8333</strain>
    </source>
</reference>
<protein>
    <recommendedName>
        <fullName evidence="1">Polymerase/histidinol phosphatase N-terminal domain-containing protein</fullName>
    </recommendedName>
</protein>
<dbReference type="PANTHER" id="PTHR42924">
    <property type="entry name" value="EXONUCLEASE"/>
    <property type="match status" value="1"/>
</dbReference>
<organism evidence="2 3">
    <name type="scientific">Fontibacillus phaseoli</name>
    <dbReference type="NCBI Taxonomy" id="1416533"/>
    <lineage>
        <taxon>Bacteria</taxon>
        <taxon>Bacillati</taxon>
        <taxon>Bacillota</taxon>
        <taxon>Bacilli</taxon>
        <taxon>Bacillales</taxon>
        <taxon>Paenibacillaceae</taxon>
        <taxon>Fontibacillus</taxon>
    </lineage>
</organism>
<dbReference type="Pfam" id="PF02811">
    <property type="entry name" value="PHP"/>
    <property type="match status" value="1"/>
</dbReference>
<dbReference type="Pfam" id="PF13263">
    <property type="entry name" value="PHP_C"/>
    <property type="match status" value="1"/>
</dbReference>
<dbReference type="GO" id="GO:0035312">
    <property type="term" value="F:5'-3' DNA exonuclease activity"/>
    <property type="evidence" value="ECO:0007669"/>
    <property type="project" value="TreeGrafter"/>
</dbReference>
<dbReference type="AlphaFoldDB" id="A0A369B953"/>
<feature type="domain" description="Polymerase/histidinol phosphatase N-terminal" evidence="1">
    <location>
        <begin position="3"/>
        <end position="83"/>
    </location>
</feature>
<dbReference type="InterPro" id="IPR004013">
    <property type="entry name" value="PHP_dom"/>
</dbReference>
<evidence type="ECO:0000313" key="3">
    <source>
        <dbReference type="Proteomes" id="UP000253090"/>
    </source>
</evidence>
<dbReference type="SMART" id="SM00481">
    <property type="entry name" value="POLIIIAc"/>
    <property type="match status" value="1"/>
</dbReference>
<sequence length="265" mass="30194">MKIDLHTHVKLSKKSEFSPAYFKEMMAEARGNGLDAIAMTEHFNTLRYEDIYEMLDRNYPYENGYYLAEGIKVFPGIEVDIKETGHILIIGRRENVLELRSRLEPHTEKGRFIDFRTLLDWSEEGGFLRIGAHPFREGTPLHHLSDELLKRLDAFDLNGKDVYAQGLEAYRAKIGEFAKRLGRPVVAGSDTHQFMQYGSVLNEFDRNFETVGELKALIREGAYCIEVSPALDIKVKSANIIKGLLKKSLLLPVDDDLEELGDQSA</sequence>
<proteinExistence type="predicted"/>
<dbReference type="OrthoDB" id="9777619at2"/>
<dbReference type="RefSeq" id="WP_114497580.1">
    <property type="nucleotide sequence ID" value="NZ_QPJW01000007.1"/>
</dbReference>
<dbReference type="SUPFAM" id="SSF89550">
    <property type="entry name" value="PHP domain-like"/>
    <property type="match status" value="1"/>
</dbReference>
<dbReference type="InterPro" id="IPR052018">
    <property type="entry name" value="PHP_domain"/>
</dbReference>
<accession>A0A369B953</accession>
<evidence type="ECO:0000313" key="2">
    <source>
        <dbReference type="EMBL" id="RCX18059.1"/>
    </source>
</evidence>
<name>A0A369B953_9BACL</name>
<dbReference type="PANTHER" id="PTHR42924:SF3">
    <property type="entry name" value="POLYMERASE_HISTIDINOL PHOSPHATASE N-TERMINAL DOMAIN-CONTAINING PROTEIN"/>
    <property type="match status" value="1"/>
</dbReference>
<dbReference type="Proteomes" id="UP000253090">
    <property type="component" value="Unassembled WGS sequence"/>
</dbReference>
<dbReference type="InterPro" id="IPR016195">
    <property type="entry name" value="Pol/histidinol_Pase-like"/>
</dbReference>
<dbReference type="EMBL" id="QPJW01000007">
    <property type="protein sequence ID" value="RCX18059.1"/>
    <property type="molecule type" value="Genomic_DNA"/>
</dbReference>
<gene>
    <name evidence="2" type="ORF">DFP94_10711</name>
</gene>
<dbReference type="GO" id="GO:0004534">
    <property type="term" value="F:5'-3' RNA exonuclease activity"/>
    <property type="evidence" value="ECO:0007669"/>
    <property type="project" value="TreeGrafter"/>
</dbReference>